<dbReference type="GO" id="GO:0006412">
    <property type="term" value="P:translation"/>
    <property type="evidence" value="ECO:0007669"/>
    <property type="project" value="UniProtKB-UniRule"/>
</dbReference>
<dbReference type="PANTHER" id="PTHR33398:SF1">
    <property type="entry name" value="SMALL RIBOSOMAL SUBUNIT PROTEIN BS20C"/>
    <property type="match status" value="1"/>
</dbReference>
<reference evidence="10 11" key="1">
    <citation type="submission" date="2019-02" db="EMBL/GenBank/DDBJ databases">
        <title>Deep-cultivation of Planctomycetes and their phenomic and genomic characterization uncovers novel biology.</title>
        <authorList>
            <person name="Wiegand S."/>
            <person name="Jogler M."/>
            <person name="Boedeker C."/>
            <person name="Pinto D."/>
            <person name="Vollmers J."/>
            <person name="Rivas-Marin E."/>
            <person name="Kohn T."/>
            <person name="Peeters S.H."/>
            <person name="Heuer A."/>
            <person name="Rast P."/>
            <person name="Oberbeckmann S."/>
            <person name="Bunk B."/>
            <person name="Jeske O."/>
            <person name="Meyerdierks A."/>
            <person name="Storesund J.E."/>
            <person name="Kallscheuer N."/>
            <person name="Luecker S."/>
            <person name="Lage O.M."/>
            <person name="Pohl T."/>
            <person name="Merkel B.J."/>
            <person name="Hornburger P."/>
            <person name="Mueller R.-W."/>
            <person name="Bruemmer F."/>
            <person name="Labrenz M."/>
            <person name="Spormann A.M."/>
            <person name="Op Den Camp H."/>
            <person name="Overmann J."/>
            <person name="Amann R."/>
            <person name="Jetten M.S.M."/>
            <person name="Mascher T."/>
            <person name="Medema M.H."/>
            <person name="Devos D.P."/>
            <person name="Kaster A.-K."/>
            <person name="Ovreas L."/>
            <person name="Rohde M."/>
            <person name="Galperin M.Y."/>
            <person name="Jogler C."/>
        </authorList>
    </citation>
    <scope>NUCLEOTIDE SEQUENCE [LARGE SCALE GENOMIC DNA]</scope>
    <source>
        <strain evidence="10 11">KOR42</strain>
    </source>
</reference>
<dbReference type="GO" id="GO:0003735">
    <property type="term" value="F:structural constituent of ribosome"/>
    <property type="evidence" value="ECO:0007669"/>
    <property type="project" value="InterPro"/>
</dbReference>
<evidence type="ECO:0000313" key="11">
    <source>
        <dbReference type="Proteomes" id="UP000317243"/>
    </source>
</evidence>
<dbReference type="NCBIfam" id="TIGR00029">
    <property type="entry name" value="S20"/>
    <property type="match status" value="1"/>
</dbReference>
<keyword evidence="6 8" id="KW-0687">Ribonucleoprotein</keyword>
<dbReference type="Pfam" id="PF01649">
    <property type="entry name" value="Ribosomal_S20p"/>
    <property type="match status" value="1"/>
</dbReference>
<dbReference type="AlphaFoldDB" id="A0A5C5WH13"/>
<dbReference type="GO" id="GO:0005829">
    <property type="term" value="C:cytosol"/>
    <property type="evidence" value="ECO:0007669"/>
    <property type="project" value="TreeGrafter"/>
</dbReference>
<protein>
    <recommendedName>
        <fullName evidence="7 8">Small ribosomal subunit protein bS20</fullName>
    </recommendedName>
</protein>
<gene>
    <name evidence="8 10" type="primary">rpsT</name>
    <name evidence="10" type="ORF">KOR42_39100</name>
</gene>
<dbReference type="Gene3D" id="1.20.58.110">
    <property type="entry name" value="Ribosomal protein S20"/>
    <property type="match status" value="1"/>
</dbReference>
<dbReference type="Proteomes" id="UP000317243">
    <property type="component" value="Unassembled WGS sequence"/>
</dbReference>
<dbReference type="GO" id="GO:0070181">
    <property type="term" value="F:small ribosomal subunit rRNA binding"/>
    <property type="evidence" value="ECO:0007669"/>
    <property type="project" value="TreeGrafter"/>
</dbReference>
<comment type="caution">
    <text evidence="10">The sequence shown here is derived from an EMBL/GenBank/DDBJ whole genome shotgun (WGS) entry which is preliminary data.</text>
</comment>
<keyword evidence="3 8" id="KW-0699">rRNA-binding</keyword>
<evidence type="ECO:0000256" key="4">
    <source>
        <dbReference type="ARBA" id="ARBA00022884"/>
    </source>
</evidence>
<comment type="function">
    <text evidence="1 8">Binds directly to 16S ribosomal RNA.</text>
</comment>
<dbReference type="InterPro" id="IPR002583">
    <property type="entry name" value="Ribosomal_bS20"/>
</dbReference>
<evidence type="ECO:0000256" key="7">
    <source>
        <dbReference type="ARBA" id="ARBA00035136"/>
    </source>
</evidence>
<evidence type="ECO:0000256" key="3">
    <source>
        <dbReference type="ARBA" id="ARBA00022730"/>
    </source>
</evidence>
<feature type="region of interest" description="Disordered" evidence="9">
    <location>
        <begin position="1"/>
        <end position="23"/>
    </location>
</feature>
<sequence length="87" mass="9440">MPNSPNAQKALRQSEKRRLHNRNLRSALRTVIKKARSAAAEGGAAADEAVRIAVKRLDQAAAKGLIHKNTASRTKSRLVTLKKKSAS</sequence>
<organism evidence="10 11">
    <name type="scientific">Thalassoglobus neptunius</name>
    <dbReference type="NCBI Taxonomy" id="1938619"/>
    <lineage>
        <taxon>Bacteria</taxon>
        <taxon>Pseudomonadati</taxon>
        <taxon>Planctomycetota</taxon>
        <taxon>Planctomycetia</taxon>
        <taxon>Planctomycetales</taxon>
        <taxon>Planctomycetaceae</taxon>
        <taxon>Thalassoglobus</taxon>
    </lineage>
</organism>
<dbReference type="SUPFAM" id="SSF46992">
    <property type="entry name" value="Ribosomal protein S20"/>
    <property type="match status" value="1"/>
</dbReference>
<keyword evidence="5 8" id="KW-0689">Ribosomal protein</keyword>
<evidence type="ECO:0000256" key="6">
    <source>
        <dbReference type="ARBA" id="ARBA00023274"/>
    </source>
</evidence>
<dbReference type="HAMAP" id="MF_00500">
    <property type="entry name" value="Ribosomal_bS20"/>
    <property type="match status" value="1"/>
</dbReference>
<dbReference type="RefSeq" id="WP_146511323.1">
    <property type="nucleotide sequence ID" value="NZ_SIHI01000018.1"/>
</dbReference>
<keyword evidence="4 8" id="KW-0694">RNA-binding</keyword>
<dbReference type="GO" id="GO:0015935">
    <property type="term" value="C:small ribosomal subunit"/>
    <property type="evidence" value="ECO:0007669"/>
    <property type="project" value="TreeGrafter"/>
</dbReference>
<dbReference type="EMBL" id="SIHI01000018">
    <property type="protein sequence ID" value="TWT49837.1"/>
    <property type="molecule type" value="Genomic_DNA"/>
</dbReference>
<evidence type="ECO:0000256" key="8">
    <source>
        <dbReference type="HAMAP-Rule" id="MF_00500"/>
    </source>
</evidence>
<dbReference type="InterPro" id="IPR036510">
    <property type="entry name" value="Ribosomal_bS20_sf"/>
</dbReference>
<proteinExistence type="inferred from homology"/>
<keyword evidence="11" id="KW-1185">Reference proteome</keyword>
<evidence type="ECO:0000256" key="1">
    <source>
        <dbReference type="ARBA" id="ARBA00003134"/>
    </source>
</evidence>
<accession>A0A5C5WH13</accession>
<evidence type="ECO:0000256" key="9">
    <source>
        <dbReference type="SAM" id="MobiDB-lite"/>
    </source>
</evidence>
<comment type="similarity">
    <text evidence="2 8">Belongs to the bacterial ribosomal protein bS20 family.</text>
</comment>
<dbReference type="PANTHER" id="PTHR33398">
    <property type="entry name" value="30S RIBOSOMAL PROTEIN S20"/>
    <property type="match status" value="1"/>
</dbReference>
<evidence type="ECO:0000256" key="2">
    <source>
        <dbReference type="ARBA" id="ARBA00007634"/>
    </source>
</evidence>
<evidence type="ECO:0000256" key="5">
    <source>
        <dbReference type="ARBA" id="ARBA00022980"/>
    </source>
</evidence>
<name>A0A5C5WH13_9PLAN</name>
<evidence type="ECO:0000313" key="10">
    <source>
        <dbReference type="EMBL" id="TWT49837.1"/>
    </source>
</evidence>
<dbReference type="OrthoDB" id="289707at2"/>